<evidence type="ECO:0000256" key="1">
    <source>
        <dbReference type="SAM" id="Phobius"/>
    </source>
</evidence>
<reference evidence="2 3" key="1">
    <citation type="submission" date="2019-10" db="EMBL/GenBank/DDBJ databases">
        <title>Nocardia macrotermitis sp. nov. and Nocardia aurantia sp. nov., isolated from the gut of fungus growing-termite Macrotermes natalensis.</title>
        <authorList>
            <person name="Benndorf R."/>
            <person name="Schwitalla J."/>
            <person name="Martin K."/>
            <person name="De Beer W."/>
            <person name="Kaster A.-K."/>
            <person name="Vollmers J."/>
            <person name="Poulsen M."/>
            <person name="Beemelmanns C."/>
        </authorList>
    </citation>
    <scope>NUCLEOTIDE SEQUENCE [LARGE SCALE GENOMIC DNA]</scope>
    <source>
        <strain evidence="2 3">RB20</strain>
    </source>
</reference>
<sequence>MLLDLGRIALVWIVILLVIAFWYWIMKNINTF</sequence>
<keyword evidence="1" id="KW-0472">Membrane</keyword>
<comment type="caution">
    <text evidence="2">The sequence shown here is derived from an EMBL/GenBank/DDBJ whole genome shotgun (WGS) entry which is preliminary data.</text>
</comment>
<gene>
    <name evidence="2" type="ORF">NRB20_01110</name>
</gene>
<organism evidence="2 3">
    <name type="scientific">Nocardia macrotermitis</name>
    <dbReference type="NCBI Taxonomy" id="2585198"/>
    <lineage>
        <taxon>Bacteria</taxon>
        <taxon>Bacillati</taxon>
        <taxon>Actinomycetota</taxon>
        <taxon>Actinomycetes</taxon>
        <taxon>Mycobacteriales</taxon>
        <taxon>Nocardiaceae</taxon>
        <taxon>Nocardia</taxon>
    </lineage>
</organism>
<dbReference type="AlphaFoldDB" id="A0A7K0CUD6"/>
<keyword evidence="3" id="KW-1185">Reference proteome</keyword>
<name>A0A7K0CUD6_9NOCA</name>
<dbReference type="EMBL" id="WEGK01000001">
    <property type="protein sequence ID" value="MQY17048.1"/>
    <property type="molecule type" value="Genomic_DNA"/>
</dbReference>
<evidence type="ECO:0000313" key="3">
    <source>
        <dbReference type="Proteomes" id="UP000438448"/>
    </source>
</evidence>
<accession>A0A7K0CUD6</accession>
<dbReference type="Proteomes" id="UP000438448">
    <property type="component" value="Unassembled WGS sequence"/>
</dbReference>
<protein>
    <submittedName>
        <fullName evidence="2">Uncharacterized protein</fullName>
    </submittedName>
</protein>
<proteinExistence type="predicted"/>
<evidence type="ECO:0000313" key="2">
    <source>
        <dbReference type="EMBL" id="MQY17048.1"/>
    </source>
</evidence>
<keyword evidence="1" id="KW-1133">Transmembrane helix</keyword>
<keyword evidence="1" id="KW-0812">Transmembrane</keyword>
<feature type="transmembrane region" description="Helical" evidence="1">
    <location>
        <begin position="6"/>
        <end position="25"/>
    </location>
</feature>